<gene>
    <name evidence="2" type="primary">funAB14</name>
</gene>
<feature type="transmembrane region" description="Helical" evidence="1">
    <location>
        <begin position="80"/>
        <end position="98"/>
    </location>
</feature>
<feature type="transmembrane region" description="Helical" evidence="1">
    <location>
        <begin position="321"/>
        <end position="340"/>
    </location>
</feature>
<evidence type="ECO:0000256" key="1">
    <source>
        <dbReference type="SAM" id="Phobius"/>
    </source>
</evidence>
<evidence type="ECO:0000313" key="2">
    <source>
        <dbReference type="EMBL" id="AGM38862.1"/>
    </source>
</evidence>
<protein>
    <recommendedName>
        <fullName evidence="3">Oligosaccharide repeat unit polymerase</fullName>
    </recommendedName>
</protein>
<feature type="transmembrane region" description="Helical" evidence="1">
    <location>
        <begin position="155"/>
        <end position="178"/>
    </location>
</feature>
<name>T1RPW6_GLAPU</name>
<keyword evidence="1" id="KW-1133">Transmembrane helix</keyword>
<feature type="transmembrane region" description="Helical" evidence="1">
    <location>
        <begin position="43"/>
        <end position="60"/>
    </location>
</feature>
<feature type="transmembrane region" description="Helical" evidence="1">
    <location>
        <begin position="352"/>
        <end position="368"/>
    </location>
</feature>
<dbReference type="EMBL" id="KC795520">
    <property type="protein sequence ID" value="AGM38862.1"/>
    <property type="molecule type" value="Genomic_DNA"/>
</dbReference>
<sequence length="399" mass="45848">MMSLLLLIIGAYLYLPVIGEFYLWYTDNKIPAGNVTLELFFHNLIYSSITYVIVLVYYSYTRKFYNKIGFSENIRDGVTLRKILILMTIFFSFVFYFAGYDYFFRGINRGEIRVGLGIMGFLYTWLFVYAVPLLLYFATIIYFSNKKISKLTLGYIYIIACASAISTGYKYTIIYSFIPVLLILTFNKNIVKILLLISPITLIVLTTTTKMVMGYDYETAFGFLMHRITVMTAFGSIGVWNHYPDGADFSESIHLLYSLFGGHLNSILFEIDFNSLDALNTNLSRKITYMVYPAWENALSGVTNVTVTNFGEAIYLFGSFYWIYALACGLILGAGIHFIMKNLHKGNRIKSGMWLIYFIAVFLSWLNSTTIFSLISIPVLIYLLMSYLTSLFIFKINIE</sequence>
<dbReference type="AlphaFoldDB" id="T1RPW6"/>
<proteinExistence type="predicted"/>
<reference evidence="2" key="2">
    <citation type="submission" date="2013-03" db="EMBL/GenBank/DDBJ databases">
        <authorList>
            <person name="Howell K."/>
            <person name="Weinert L."/>
            <person name="Luan S.-L."/>
            <person name="Peters S."/>
            <person name="Aragon V."/>
            <person name="Angen O."/>
            <person name="Tucker A.W."/>
            <person name="Maskell D.J."/>
        </authorList>
    </citation>
    <scope>NUCLEOTIDE SEQUENCE</scope>
    <source>
        <strain evidence="2">IA-84-22113</strain>
    </source>
</reference>
<organism evidence="2">
    <name type="scientific">Glaesserella parasuis</name>
    <name type="common">Haemophilus parasuis</name>
    <dbReference type="NCBI Taxonomy" id="738"/>
    <lineage>
        <taxon>Bacteria</taxon>
        <taxon>Pseudomonadati</taxon>
        <taxon>Pseudomonadota</taxon>
        <taxon>Gammaproteobacteria</taxon>
        <taxon>Pasteurellales</taxon>
        <taxon>Pasteurellaceae</taxon>
        <taxon>Glaesserella</taxon>
    </lineage>
</organism>
<feature type="transmembrane region" description="Helical" evidence="1">
    <location>
        <begin position="220"/>
        <end position="240"/>
    </location>
</feature>
<feature type="transmembrane region" description="Helical" evidence="1">
    <location>
        <begin position="118"/>
        <end position="143"/>
    </location>
</feature>
<keyword evidence="1" id="KW-0812">Transmembrane</keyword>
<reference evidence="2" key="1">
    <citation type="journal article" date="2013" name="J. Bacteriol.">
        <title>Gene content and diversity of the loci encoding biosynthesis of capsular polysaccharides of the 15 serovar reference strains of Haemophilus parasuis.</title>
        <authorList>
            <consortium name="BRaDP1T Consortium"/>
            <person name="Howell K.J."/>
            <person name="Weinert L.A."/>
            <person name="Luan S.L."/>
            <person name="Peters S.E."/>
            <person name="Chaudhuri R.R."/>
            <person name="Harris D."/>
            <person name="Angen O."/>
            <person name="Aragon V."/>
            <person name="Parkhill J."/>
            <person name="Langford P.R."/>
            <person name="Rycroft A.N."/>
            <person name="Wren B.W."/>
            <person name="Tucker A.W."/>
            <person name="Maskell D.J."/>
        </authorList>
    </citation>
    <scope>NUCLEOTIDE SEQUENCE</scope>
    <source>
        <strain evidence="2">IA-84-22113</strain>
    </source>
</reference>
<evidence type="ECO:0008006" key="3">
    <source>
        <dbReference type="Google" id="ProtNLM"/>
    </source>
</evidence>
<feature type="transmembrane region" description="Helical" evidence="1">
    <location>
        <begin position="374"/>
        <end position="394"/>
    </location>
</feature>
<feature type="transmembrane region" description="Helical" evidence="1">
    <location>
        <begin position="190"/>
        <end position="208"/>
    </location>
</feature>
<accession>T1RPW6</accession>
<keyword evidence="1" id="KW-0472">Membrane</keyword>